<gene>
    <name evidence="3" type="ORF">B0H17DRAFT_1219661</name>
</gene>
<feature type="compositionally biased region" description="Polar residues" evidence="1">
    <location>
        <begin position="47"/>
        <end position="58"/>
    </location>
</feature>
<accession>A0AAD7BG05</accession>
<dbReference type="Pfam" id="PF20231">
    <property type="entry name" value="DUF6589"/>
    <property type="match status" value="1"/>
</dbReference>
<dbReference type="EMBL" id="JARKIE010000713">
    <property type="protein sequence ID" value="KAJ7619893.1"/>
    <property type="molecule type" value="Genomic_DNA"/>
</dbReference>
<protein>
    <recommendedName>
        <fullName evidence="2">DUF6589 domain-containing protein</fullName>
    </recommendedName>
</protein>
<feature type="region of interest" description="Disordered" evidence="1">
    <location>
        <begin position="47"/>
        <end position="77"/>
    </location>
</feature>
<dbReference type="AlphaFoldDB" id="A0AAD7BG05"/>
<dbReference type="InterPro" id="IPR046496">
    <property type="entry name" value="DUF6589"/>
</dbReference>
<dbReference type="Proteomes" id="UP001221757">
    <property type="component" value="Unassembled WGS sequence"/>
</dbReference>
<evidence type="ECO:0000313" key="3">
    <source>
        <dbReference type="EMBL" id="KAJ7619893.1"/>
    </source>
</evidence>
<keyword evidence="4" id="KW-1185">Reference proteome</keyword>
<organism evidence="3 4">
    <name type="scientific">Mycena rosella</name>
    <name type="common">Pink bonnet</name>
    <name type="synonym">Agaricus rosellus</name>
    <dbReference type="NCBI Taxonomy" id="1033263"/>
    <lineage>
        <taxon>Eukaryota</taxon>
        <taxon>Fungi</taxon>
        <taxon>Dikarya</taxon>
        <taxon>Basidiomycota</taxon>
        <taxon>Agaricomycotina</taxon>
        <taxon>Agaricomycetes</taxon>
        <taxon>Agaricomycetidae</taxon>
        <taxon>Agaricales</taxon>
        <taxon>Marasmiineae</taxon>
        <taxon>Mycenaceae</taxon>
        <taxon>Mycena</taxon>
    </lineage>
</organism>
<evidence type="ECO:0000259" key="2">
    <source>
        <dbReference type="Pfam" id="PF20231"/>
    </source>
</evidence>
<name>A0AAD7BG05_MYCRO</name>
<reference evidence="3" key="1">
    <citation type="submission" date="2023-03" db="EMBL/GenBank/DDBJ databases">
        <title>Massive genome expansion in bonnet fungi (Mycena s.s.) driven by repeated elements and novel gene families across ecological guilds.</title>
        <authorList>
            <consortium name="Lawrence Berkeley National Laboratory"/>
            <person name="Harder C.B."/>
            <person name="Miyauchi S."/>
            <person name="Viragh M."/>
            <person name="Kuo A."/>
            <person name="Thoen E."/>
            <person name="Andreopoulos B."/>
            <person name="Lu D."/>
            <person name="Skrede I."/>
            <person name="Drula E."/>
            <person name="Henrissat B."/>
            <person name="Morin E."/>
            <person name="Kohler A."/>
            <person name="Barry K."/>
            <person name="LaButti K."/>
            <person name="Morin E."/>
            <person name="Salamov A."/>
            <person name="Lipzen A."/>
            <person name="Mereny Z."/>
            <person name="Hegedus B."/>
            <person name="Baldrian P."/>
            <person name="Stursova M."/>
            <person name="Weitz H."/>
            <person name="Taylor A."/>
            <person name="Grigoriev I.V."/>
            <person name="Nagy L.G."/>
            <person name="Martin F."/>
            <person name="Kauserud H."/>
        </authorList>
    </citation>
    <scope>NUCLEOTIDE SEQUENCE</scope>
    <source>
        <strain evidence="3">CBHHK067</strain>
    </source>
</reference>
<evidence type="ECO:0000313" key="4">
    <source>
        <dbReference type="Proteomes" id="UP001221757"/>
    </source>
</evidence>
<proteinExistence type="predicted"/>
<evidence type="ECO:0000256" key="1">
    <source>
        <dbReference type="SAM" id="MobiDB-lite"/>
    </source>
</evidence>
<comment type="caution">
    <text evidence="3">The sequence shown here is derived from an EMBL/GenBank/DDBJ whole genome shotgun (WGS) entry which is preliminary data.</text>
</comment>
<feature type="domain" description="DUF6589" evidence="2">
    <location>
        <begin position="88"/>
        <end position="147"/>
    </location>
</feature>
<sequence>MGRTIHTPLPELIHLVRDERDDDVQPGRTILGGCASHHPPHTLDFQLTLNPHPSPSSQRKPHSLESPRIPPRRGADKISISIRLPPTTKAPSNMKKVEFYPGSQLLYLVLDGRMLDCWRLLLGAKDIFTHFDELAEAKRLPNFDDLVSNPRSFA</sequence>